<dbReference type="EMBL" id="JAHRIO010019997">
    <property type="protein sequence ID" value="MEQ2163845.1"/>
    <property type="molecule type" value="Genomic_DNA"/>
</dbReference>
<reference evidence="1 2" key="1">
    <citation type="submission" date="2021-06" db="EMBL/GenBank/DDBJ databases">
        <authorList>
            <person name="Palmer J.M."/>
        </authorList>
    </citation>
    <scope>NUCLEOTIDE SEQUENCE [LARGE SCALE GENOMIC DNA]</scope>
    <source>
        <strain evidence="1 2">GA_2019</strain>
        <tissue evidence="1">Muscle</tissue>
    </source>
</reference>
<proteinExistence type="predicted"/>
<evidence type="ECO:0000313" key="1">
    <source>
        <dbReference type="EMBL" id="MEQ2163845.1"/>
    </source>
</evidence>
<dbReference type="Proteomes" id="UP001476798">
    <property type="component" value="Unassembled WGS sequence"/>
</dbReference>
<organism evidence="1 2">
    <name type="scientific">Goodea atripinnis</name>
    <dbReference type="NCBI Taxonomy" id="208336"/>
    <lineage>
        <taxon>Eukaryota</taxon>
        <taxon>Metazoa</taxon>
        <taxon>Chordata</taxon>
        <taxon>Craniata</taxon>
        <taxon>Vertebrata</taxon>
        <taxon>Euteleostomi</taxon>
        <taxon>Actinopterygii</taxon>
        <taxon>Neopterygii</taxon>
        <taxon>Teleostei</taxon>
        <taxon>Neoteleostei</taxon>
        <taxon>Acanthomorphata</taxon>
        <taxon>Ovalentaria</taxon>
        <taxon>Atherinomorphae</taxon>
        <taxon>Cyprinodontiformes</taxon>
        <taxon>Goodeidae</taxon>
        <taxon>Goodea</taxon>
    </lineage>
</organism>
<comment type="caution">
    <text evidence="1">The sequence shown here is derived from an EMBL/GenBank/DDBJ whole genome shotgun (WGS) entry which is preliminary data.</text>
</comment>
<keyword evidence="2" id="KW-1185">Reference proteome</keyword>
<feature type="non-terminal residue" evidence="1">
    <location>
        <position position="1"/>
    </location>
</feature>
<accession>A0ABV0MXS1</accession>
<protein>
    <submittedName>
        <fullName evidence="1">Uncharacterized protein</fullName>
    </submittedName>
</protein>
<gene>
    <name evidence="1" type="ORF">GOODEAATRI_000173</name>
</gene>
<sequence length="167" mass="19008">QRANEHGPLSRDACLCCLPPRTQLVYLGCQSALMSELQRKTALRVADSVCSVLDGGRLVSLLKVCSLTTQQWTIRRLMLRGCYLASCRATISSRCWRQTSNSRWQKRGLCENWCSRAKMEWSHWKMNRTRQTHAYKCTTCHQPALNSLPLLHGALTGSHCSNIRDNI</sequence>
<evidence type="ECO:0000313" key="2">
    <source>
        <dbReference type="Proteomes" id="UP001476798"/>
    </source>
</evidence>
<name>A0ABV0MXS1_9TELE</name>